<evidence type="ECO:0000256" key="1">
    <source>
        <dbReference type="PROSITE-ProRule" id="PRU00122"/>
    </source>
</evidence>
<dbReference type="STRING" id="75743.A0A401QCW4"/>
<gene>
    <name evidence="3" type="ORF">scyTo_0023738</name>
</gene>
<accession>A0A401QCW4</accession>
<comment type="caution">
    <text evidence="1">Lacks conserved residue(s) required for the propagation of feature annotation.</text>
</comment>
<dbReference type="Pfam" id="PF02210">
    <property type="entry name" value="Laminin_G_2"/>
    <property type="match status" value="1"/>
</dbReference>
<dbReference type="InterPro" id="IPR001791">
    <property type="entry name" value="Laminin_G"/>
</dbReference>
<name>A0A401QCW4_SCYTO</name>
<dbReference type="InterPro" id="IPR050372">
    <property type="entry name" value="Neurexin-related_CASP"/>
</dbReference>
<organism evidence="3 4">
    <name type="scientific">Scyliorhinus torazame</name>
    <name type="common">Cloudy catshark</name>
    <name type="synonym">Catulus torazame</name>
    <dbReference type="NCBI Taxonomy" id="75743"/>
    <lineage>
        <taxon>Eukaryota</taxon>
        <taxon>Metazoa</taxon>
        <taxon>Chordata</taxon>
        <taxon>Craniata</taxon>
        <taxon>Vertebrata</taxon>
        <taxon>Chondrichthyes</taxon>
        <taxon>Elasmobranchii</taxon>
        <taxon>Galeomorphii</taxon>
        <taxon>Galeoidea</taxon>
        <taxon>Carcharhiniformes</taxon>
        <taxon>Scyliorhinidae</taxon>
        <taxon>Scyliorhinus</taxon>
    </lineage>
</organism>
<proteinExistence type="predicted"/>
<evidence type="ECO:0000259" key="2">
    <source>
        <dbReference type="PROSITE" id="PS50025"/>
    </source>
</evidence>
<dbReference type="AlphaFoldDB" id="A0A401QCW4"/>
<dbReference type="Proteomes" id="UP000288216">
    <property type="component" value="Unassembled WGS sequence"/>
</dbReference>
<dbReference type="InterPro" id="IPR013320">
    <property type="entry name" value="ConA-like_dom_sf"/>
</dbReference>
<protein>
    <recommendedName>
        <fullName evidence="2">Laminin G domain-containing protein</fullName>
    </recommendedName>
</protein>
<dbReference type="Gene3D" id="2.60.120.200">
    <property type="match status" value="1"/>
</dbReference>
<dbReference type="SUPFAM" id="SSF49899">
    <property type="entry name" value="Concanavalin A-like lectins/glucanases"/>
    <property type="match status" value="1"/>
</dbReference>
<feature type="non-terminal residue" evidence="3">
    <location>
        <position position="88"/>
    </location>
</feature>
<dbReference type="CDD" id="cd00110">
    <property type="entry name" value="LamG"/>
    <property type="match status" value="1"/>
</dbReference>
<dbReference type="OrthoDB" id="10055367at2759"/>
<sequence length="88" mass="9909">MEFQISFRPEISNGVILYSYDTSSKDFISLNLVDSLVEFRFDCGSGTATIRSKDPVALNQWHEVKFSRTAKNGILQVDDQQSVEGMAE</sequence>
<feature type="domain" description="Laminin G" evidence="2">
    <location>
        <begin position="1"/>
        <end position="88"/>
    </location>
</feature>
<dbReference type="PANTHER" id="PTHR15036:SF88">
    <property type="entry name" value="PIKACHURIN"/>
    <property type="match status" value="1"/>
</dbReference>
<comment type="caution">
    <text evidence="3">The sequence shown here is derived from an EMBL/GenBank/DDBJ whole genome shotgun (WGS) entry which is preliminary data.</text>
</comment>
<evidence type="ECO:0000313" key="3">
    <source>
        <dbReference type="EMBL" id="GCB83220.1"/>
    </source>
</evidence>
<dbReference type="SMART" id="SM00282">
    <property type="entry name" value="LamG"/>
    <property type="match status" value="1"/>
</dbReference>
<dbReference type="EMBL" id="BFAA01033215">
    <property type="protein sequence ID" value="GCB83220.1"/>
    <property type="molecule type" value="Genomic_DNA"/>
</dbReference>
<evidence type="ECO:0000313" key="4">
    <source>
        <dbReference type="Proteomes" id="UP000288216"/>
    </source>
</evidence>
<dbReference type="PANTHER" id="PTHR15036">
    <property type="entry name" value="PIKACHURIN-LIKE PROTEIN"/>
    <property type="match status" value="1"/>
</dbReference>
<keyword evidence="4" id="KW-1185">Reference proteome</keyword>
<dbReference type="OMA" id="QWHIVIF"/>
<dbReference type="PROSITE" id="PS50025">
    <property type="entry name" value="LAM_G_DOMAIN"/>
    <property type="match status" value="1"/>
</dbReference>
<reference evidence="3 4" key="1">
    <citation type="journal article" date="2018" name="Nat. Ecol. Evol.">
        <title>Shark genomes provide insights into elasmobranch evolution and the origin of vertebrates.</title>
        <authorList>
            <person name="Hara Y"/>
            <person name="Yamaguchi K"/>
            <person name="Onimaru K"/>
            <person name="Kadota M"/>
            <person name="Koyanagi M"/>
            <person name="Keeley SD"/>
            <person name="Tatsumi K"/>
            <person name="Tanaka K"/>
            <person name="Motone F"/>
            <person name="Kageyama Y"/>
            <person name="Nozu R"/>
            <person name="Adachi N"/>
            <person name="Nishimura O"/>
            <person name="Nakagawa R"/>
            <person name="Tanegashima C"/>
            <person name="Kiyatake I"/>
            <person name="Matsumoto R"/>
            <person name="Murakumo K"/>
            <person name="Nishida K"/>
            <person name="Terakita A"/>
            <person name="Kuratani S"/>
            <person name="Sato K"/>
            <person name="Hyodo S Kuraku.S."/>
        </authorList>
    </citation>
    <scope>NUCLEOTIDE SEQUENCE [LARGE SCALE GENOMIC DNA]</scope>
</reference>